<dbReference type="InterPro" id="IPR050092">
    <property type="entry name" value="RNase_H"/>
</dbReference>
<evidence type="ECO:0000256" key="11">
    <source>
        <dbReference type="ARBA" id="ARBA00022842"/>
    </source>
</evidence>
<evidence type="ECO:0000256" key="12">
    <source>
        <dbReference type="SAM" id="MobiDB-lite"/>
    </source>
</evidence>
<comment type="function">
    <text evidence="3">Endonuclease that specifically degrades the RNA of RNA-DNA hybrids.</text>
</comment>
<dbReference type="SUPFAM" id="SSF53098">
    <property type="entry name" value="Ribonuclease H-like"/>
    <property type="match status" value="1"/>
</dbReference>
<protein>
    <recommendedName>
        <fullName evidence="6">Ribonuclease H</fullName>
        <ecNumber evidence="5">3.1.26.4</ecNumber>
    </recommendedName>
</protein>
<evidence type="ECO:0000256" key="2">
    <source>
        <dbReference type="ARBA" id="ARBA00001946"/>
    </source>
</evidence>
<dbReference type="InterPro" id="IPR002156">
    <property type="entry name" value="RNaseH_domain"/>
</dbReference>
<accession>A0AA38UWD6</accession>
<dbReference type="GO" id="GO:0003676">
    <property type="term" value="F:nucleic acid binding"/>
    <property type="evidence" value="ECO:0007669"/>
    <property type="project" value="InterPro"/>
</dbReference>
<reference evidence="14" key="1">
    <citation type="submission" date="2022-08" db="EMBL/GenBank/DDBJ databases">
        <authorList>
            <consortium name="DOE Joint Genome Institute"/>
            <person name="Min B."/>
            <person name="Riley R."/>
            <person name="Sierra-Patev S."/>
            <person name="Naranjo-Ortiz M."/>
            <person name="Looney B."/>
            <person name="Konkel Z."/>
            <person name="Slot J.C."/>
            <person name="Sakamoto Y."/>
            <person name="Steenwyk J.L."/>
            <person name="Rokas A."/>
            <person name="Carro J."/>
            <person name="Camarero S."/>
            <person name="Ferreira P."/>
            <person name="Molpeceres G."/>
            <person name="Ruiz-Duenas F.J."/>
            <person name="Serrano A."/>
            <person name="Henrissat B."/>
            <person name="Drula E."/>
            <person name="Hughes K.W."/>
            <person name="Mata J.L."/>
            <person name="Ishikawa N.K."/>
            <person name="Vargas-Isla R."/>
            <person name="Ushijima S."/>
            <person name="Smith C.A."/>
            <person name="Ahrendt S."/>
            <person name="Andreopoulos W."/>
            <person name="He G."/>
            <person name="Labutti K."/>
            <person name="Lipzen A."/>
            <person name="Ng V."/>
            <person name="Sandor L."/>
            <person name="Barry K."/>
            <person name="Martinez A.T."/>
            <person name="Xiao Y."/>
            <person name="Gibbons J.G."/>
            <person name="Terashima K."/>
            <person name="Hibbett D.S."/>
            <person name="Grigoriev I.V."/>
        </authorList>
    </citation>
    <scope>NUCLEOTIDE SEQUENCE</scope>
    <source>
        <strain evidence="14">TFB7829</strain>
    </source>
</reference>
<comment type="similarity">
    <text evidence="4">Belongs to the RNase H family.</text>
</comment>
<evidence type="ECO:0000256" key="6">
    <source>
        <dbReference type="ARBA" id="ARBA00017721"/>
    </source>
</evidence>
<dbReference type="PANTHER" id="PTHR10642:SF26">
    <property type="entry name" value="RIBONUCLEASE H1"/>
    <property type="match status" value="1"/>
</dbReference>
<dbReference type="InterPro" id="IPR011320">
    <property type="entry name" value="RNase_H1_N"/>
</dbReference>
<dbReference type="PANTHER" id="PTHR10642">
    <property type="entry name" value="RIBONUCLEASE H1"/>
    <property type="match status" value="1"/>
</dbReference>
<keyword evidence="10" id="KW-0378">Hydrolase</keyword>
<organism evidence="14 15">
    <name type="scientific">Lentinula detonsa</name>
    <dbReference type="NCBI Taxonomy" id="2804962"/>
    <lineage>
        <taxon>Eukaryota</taxon>
        <taxon>Fungi</taxon>
        <taxon>Dikarya</taxon>
        <taxon>Basidiomycota</taxon>
        <taxon>Agaricomycotina</taxon>
        <taxon>Agaricomycetes</taxon>
        <taxon>Agaricomycetidae</taxon>
        <taxon>Agaricales</taxon>
        <taxon>Marasmiineae</taxon>
        <taxon>Omphalotaceae</taxon>
        <taxon>Lentinula</taxon>
    </lineage>
</organism>
<keyword evidence="8" id="KW-0479">Metal-binding</keyword>
<evidence type="ECO:0000256" key="1">
    <source>
        <dbReference type="ARBA" id="ARBA00000077"/>
    </source>
</evidence>
<dbReference type="EMBL" id="MU801902">
    <property type="protein sequence ID" value="KAJ3989065.1"/>
    <property type="molecule type" value="Genomic_DNA"/>
</dbReference>
<name>A0AA38UWD6_9AGAR</name>
<feature type="domain" description="RNase H type-1" evidence="13">
    <location>
        <begin position="104"/>
        <end position="240"/>
    </location>
</feature>
<comment type="cofactor">
    <cofactor evidence="2">
        <name>Mg(2+)</name>
        <dbReference type="ChEBI" id="CHEBI:18420"/>
    </cofactor>
</comment>
<dbReference type="EC" id="3.1.26.4" evidence="5"/>
<dbReference type="SUPFAM" id="SSF55658">
    <property type="entry name" value="L9 N-domain-like"/>
    <property type="match status" value="1"/>
</dbReference>
<keyword evidence="7" id="KW-0540">Nuclease</keyword>
<evidence type="ECO:0000256" key="9">
    <source>
        <dbReference type="ARBA" id="ARBA00022759"/>
    </source>
</evidence>
<evidence type="ECO:0000256" key="7">
    <source>
        <dbReference type="ARBA" id="ARBA00022722"/>
    </source>
</evidence>
<dbReference type="Proteomes" id="UP001163850">
    <property type="component" value="Unassembled WGS sequence"/>
</dbReference>
<dbReference type="Pfam" id="PF00075">
    <property type="entry name" value="RNase_H"/>
    <property type="match status" value="1"/>
</dbReference>
<dbReference type="FunFam" id="3.40.970.10:FF:000002">
    <property type="entry name" value="Ribonuclease H"/>
    <property type="match status" value="1"/>
</dbReference>
<dbReference type="Gene3D" id="3.30.420.10">
    <property type="entry name" value="Ribonuclease H-like superfamily/Ribonuclease H"/>
    <property type="match status" value="1"/>
</dbReference>
<evidence type="ECO:0000313" key="14">
    <source>
        <dbReference type="EMBL" id="KAJ3989065.1"/>
    </source>
</evidence>
<evidence type="ECO:0000256" key="3">
    <source>
        <dbReference type="ARBA" id="ARBA00004065"/>
    </source>
</evidence>
<evidence type="ECO:0000256" key="4">
    <source>
        <dbReference type="ARBA" id="ARBA00005300"/>
    </source>
</evidence>
<proteinExistence type="inferred from homology"/>
<feature type="region of interest" description="Disordered" evidence="12">
    <location>
        <begin position="370"/>
        <end position="392"/>
    </location>
</feature>
<evidence type="ECO:0000256" key="8">
    <source>
        <dbReference type="ARBA" id="ARBA00022723"/>
    </source>
</evidence>
<evidence type="ECO:0000259" key="13">
    <source>
        <dbReference type="PROSITE" id="PS50879"/>
    </source>
</evidence>
<evidence type="ECO:0000313" key="15">
    <source>
        <dbReference type="Proteomes" id="UP001163850"/>
    </source>
</evidence>
<dbReference type="InterPro" id="IPR009027">
    <property type="entry name" value="Ribosomal_bL9/RNase_H1_N"/>
</dbReference>
<evidence type="ECO:0000256" key="5">
    <source>
        <dbReference type="ARBA" id="ARBA00012180"/>
    </source>
</evidence>
<dbReference type="Gene3D" id="3.40.970.10">
    <property type="entry name" value="Ribonuclease H1, N-terminal domain"/>
    <property type="match status" value="1"/>
</dbReference>
<comment type="catalytic activity">
    <reaction evidence="1">
        <text>Endonucleolytic cleavage to 5'-phosphomonoester.</text>
        <dbReference type="EC" id="3.1.26.4"/>
    </reaction>
</comment>
<dbReference type="InterPro" id="IPR037056">
    <property type="entry name" value="RNase_H1_N_sf"/>
</dbReference>
<dbReference type="GO" id="GO:0046872">
    <property type="term" value="F:metal ion binding"/>
    <property type="evidence" value="ECO:0007669"/>
    <property type="project" value="UniProtKB-KW"/>
</dbReference>
<dbReference type="PROSITE" id="PS50879">
    <property type="entry name" value="RNASE_H_1"/>
    <property type="match status" value="1"/>
</dbReference>
<dbReference type="GO" id="GO:0043137">
    <property type="term" value="P:DNA replication, removal of RNA primer"/>
    <property type="evidence" value="ECO:0007669"/>
    <property type="project" value="TreeGrafter"/>
</dbReference>
<dbReference type="InterPro" id="IPR036397">
    <property type="entry name" value="RNaseH_sf"/>
</dbReference>
<evidence type="ECO:0000256" key="10">
    <source>
        <dbReference type="ARBA" id="ARBA00022801"/>
    </source>
</evidence>
<gene>
    <name evidence="14" type="ORF">F5890DRAFT_1599076</name>
</gene>
<keyword evidence="9" id="KW-0255">Endonuclease</keyword>
<dbReference type="InterPro" id="IPR012337">
    <property type="entry name" value="RNaseH-like_sf"/>
</dbReference>
<sequence length="417" mass="46265">MAKSKDSYYAVKSGRISGIYPNWAECEEQVKGYSGAQYQKFTSRAQAETYLNSIELSSKTAHPVSTLKVTNSKNDSVKPIPLKGKKRTFAEMETTLLISEIDDIVEPLVVYCDGACKGNGKVGSVAGIGVWWGHNHPMNLAERCPGEQTNNKAELVAICRVLETTPFRKSFNKWMPIWRDNNWKKADGTEIKNLELIRYVNDLLAARFQIGQSVRLEHVKGHSGIEGNEGADYLANLGATMAEEADRDWSALREAYSAKVDELIEERKLRLAAKDKKGSLEVVGAEEAPEDLKNEIKTKVLEAEAPQAETSSTNKVRRVGEAADASVKDYKLPVVPVHAFRRHSAGVAEPSHEDLEAFAQGIQEEESCLALSDSRKASQSKPALERRYSAQIEKPSEEDLTAYAEAWDEELDVSDIE</sequence>
<comment type="caution">
    <text evidence="14">The sequence shown here is derived from an EMBL/GenBank/DDBJ whole genome shotgun (WGS) entry which is preliminary data.</text>
</comment>
<dbReference type="Pfam" id="PF01693">
    <property type="entry name" value="Cauli_VI"/>
    <property type="match status" value="1"/>
</dbReference>
<dbReference type="GO" id="GO:0004523">
    <property type="term" value="F:RNA-DNA hybrid ribonuclease activity"/>
    <property type="evidence" value="ECO:0007669"/>
    <property type="project" value="UniProtKB-EC"/>
</dbReference>
<dbReference type="AlphaFoldDB" id="A0AA38UWD6"/>
<dbReference type="CDD" id="cd09280">
    <property type="entry name" value="RNase_HI_eukaryote_like"/>
    <property type="match status" value="1"/>
</dbReference>
<keyword evidence="11" id="KW-0460">Magnesium</keyword>